<keyword evidence="1" id="KW-0575">Peroxidase</keyword>
<reference evidence="1 2" key="1">
    <citation type="journal article" date="2019" name="Nat. Ecol. Evol.">
        <title>Megaphylogeny resolves global patterns of mushroom evolution.</title>
        <authorList>
            <person name="Varga T."/>
            <person name="Krizsan K."/>
            <person name="Foldi C."/>
            <person name="Dima B."/>
            <person name="Sanchez-Garcia M."/>
            <person name="Sanchez-Ramirez S."/>
            <person name="Szollosi G.J."/>
            <person name="Szarkandi J.G."/>
            <person name="Papp V."/>
            <person name="Albert L."/>
            <person name="Andreopoulos W."/>
            <person name="Angelini C."/>
            <person name="Antonin V."/>
            <person name="Barry K.W."/>
            <person name="Bougher N.L."/>
            <person name="Buchanan P."/>
            <person name="Buyck B."/>
            <person name="Bense V."/>
            <person name="Catcheside P."/>
            <person name="Chovatia M."/>
            <person name="Cooper J."/>
            <person name="Damon W."/>
            <person name="Desjardin D."/>
            <person name="Finy P."/>
            <person name="Geml J."/>
            <person name="Haridas S."/>
            <person name="Hughes K."/>
            <person name="Justo A."/>
            <person name="Karasinski D."/>
            <person name="Kautmanova I."/>
            <person name="Kiss B."/>
            <person name="Kocsube S."/>
            <person name="Kotiranta H."/>
            <person name="LaButti K.M."/>
            <person name="Lechner B.E."/>
            <person name="Liimatainen K."/>
            <person name="Lipzen A."/>
            <person name="Lukacs Z."/>
            <person name="Mihaltcheva S."/>
            <person name="Morgado L.N."/>
            <person name="Niskanen T."/>
            <person name="Noordeloos M.E."/>
            <person name="Ohm R.A."/>
            <person name="Ortiz-Santana B."/>
            <person name="Ovrebo C."/>
            <person name="Racz N."/>
            <person name="Riley R."/>
            <person name="Savchenko A."/>
            <person name="Shiryaev A."/>
            <person name="Soop K."/>
            <person name="Spirin V."/>
            <person name="Szebenyi C."/>
            <person name="Tomsovsky M."/>
            <person name="Tulloss R.E."/>
            <person name="Uehling J."/>
            <person name="Grigoriev I.V."/>
            <person name="Vagvolgyi C."/>
            <person name="Papp T."/>
            <person name="Martin F.M."/>
            <person name="Miettinen O."/>
            <person name="Hibbett D.S."/>
            <person name="Nagy L.G."/>
        </authorList>
    </citation>
    <scope>NUCLEOTIDE SEQUENCE [LARGE SCALE GENOMIC DNA]</scope>
    <source>
        <strain evidence="1 2">NL-1719</strain>
    </source>
</reference>
<dbReference type="EMBL" id="ML208381">
    <property type="protein sequence ID" value="TFK67225.1"/>
    <property type="molecule type" value="Genomic_DNA"/>
</dbReference>
<feature type="non-terminal residue" evidence="1">
    <location>
        <position position="1"/>
    </location>
</feature>
<evidence type="ECO:0000313" key="1">
    <source>
        <dbReference type="EMBL" id="TFK67225.1"/>
    </source>
</evidence>
<keyword evidence="1" id="KW-0560">Oxidoreductase</keyword>
<accession>A0ACD3AN74</accession>
<proteinExistence type="predicted"/>
<gene>
    <name evidence="1" type="ORF">BDN72DRAFT_110024</name>
</gene>
<keyword evidence="2" id="KW-1185">Reference proteome</keyword>
<organism evidence="1 2">
    <name type="scientific">Pluteus cervinus</name>
    <dbReference type="NCBI Taxonomy" id="181527"/>
    <lineage>
        <taxon>Eukaryota</taxon>
        <taxon>Fungi</taxon>
        <taxon>Dikarya</taxon>
        <taxon>Basidiomycota</taxon>
        <taxon>Agaricomycotina</taxon>
        <taxon>Agaricomycetes</taxon>
        <taxon>Agaricomycetidae</taxon>
        <taxon>Agaricales</taxon>
        <taxon>Pluteineae</taxon>
        <taxon>Pluteaceae</taxon>
        <taxon>Pluteus</taxon>
    </lineage>
</organism>
<name>A0ACD3AN74_9AGAR</name>
<dbReference type="Proteomes" id="UP000308600">
    <property type="component" value="Unassembled WGS sequence"/>
</dbReference>
<protein>
    <submittedName>
        <fullName evidence="1">Heme peroxidase</fullName>
    </submittedName>
</protein>
<evidence type="ECO:0000313" key="2">
    <source>
        <dbReference type="Proteomes" id="UP000308600"/>
    </source>
</evidence>
<sequence>ALSLAACPGAPKVQFVAGRPPPLAASPNFLVPEPFNTTDQILERFASVGFSPPEIIALLSSHSIAGADTVDPTIPGTPFDTTPSVYDTNIFIDVLLKGTLFPGTAGNQGEVMTAVNGTLRLQSDFELARDPRTACTWQEFATNQPLMASQFAPAVFKLSLLGQNINDLTDCSDLIPQPPALKDVPEFPPGQFLSDIQDSCAVARFPDLPTQPGPPLDVAPIPQADSDDEDS</sequence>